<dbReference type="OrthoDB" id="256753at2"/>
<keyword evidence="4" id="KW-1185">Reference proteome</keyword>
<dbReference type="RefSeq" id="WP_128965722.1">
    <property type="nucleotide sequence ID" value="NZ_BMHC01000003.1"/>
</dbReference>
<accession>A0A410V5V6</accession>
<sequence>MREFKCPHCGQLSAFEASECNGCTQPLMFDPENMAMVGVKSALECVNRNIIGCNWCAVATTPYCLSCSLTQVIPSTQNTQNVSLWTRVEDAKRRLIYDLRRLRLPIASAGGFQLAFEILSDEHGPVLTGHESGLITVNLAEADDVQREIRRVSFREPYRTLLGHFRHEIGHFYWNALVHEGGFLSPFRLVFGDETENYQAALAAYYARQDWSDDPTSHISMYATSHPWEDWAETFAHFLHIVSTLDSLAGLPLSLDARAQHTLNDPYLESDFGALLELWAPLALTINRLNRSLGLADAYPFDISPAVKGKLHLVHMAISAFRNRHESRAAR</sequence>
<gene>
    <name evidence="2" type="ORF">GCM10010987_25680</name>
    <name evidence="3" type="ORF">XH86_16390</name>
</gene>
<dbReference type="InterPro" id="IPR011201">
    <property type="entry name" value="Zinc-ribbon_6_bact"/>
</dbReference>
<dbReference type="EMBL" id="BMHC01000003">
    <property type="protein sequence ID" value="GGI23694.1"/>
    <property type="molecule type" value="Genomic_DNA"/>
</dbReference>
<organism evidence="2 5">
    <name type="scientific">Bradyrhizobium guangdongense</name>
    <dbReference type="NCBI Taxonomy" id="1325090"/>
    <lineage>
        <taxon>Bacteria</taxon>
        <taxon>Pseudomonadati</taxon>
        <taxon>Pseudomonadota</taxon>
        <taxon>Alphaproteobacteria</taxon>
        <taxon>Hyphomicrobiales</taxon>
        <taxon>Nitrobacteraceae</taxon>
        <taxon>Bradyrhizobium</taxon>
    </lineage>
</organism>
<reference evidence="2" key="3">
    <citation type="submission" date="2022-12" db="EMBL/GenBank/DDBJ databases">
        <authorList>
            <person name="Sun Q."/>
            <person name="Zhou Y."/>
        </authorList>
    </citation>
    <scope>NUCLEOTIDE SEQUENCE</scope>
    <source>
        <strain evidence="2">CGMCC 1.15034</strain>
    </source>
</reference>
<dbReference type="AlphaFoldDB" id="A0A410V5V6"/>
<dbReference type="Pfam" id="PF15887">
    <property type="entry name" value="Peptidase_Mx"/>
    <property type="match status" value="1"/>
</dbReference>
<dbReference type="InterPro" id="IPR031321">
    <property type="entry name" value="UCP012641"/>
</dbReference>
<evidence type="ECO:0000313" key="2">
    <source>
        <dbReference type="EMBL" id="GGI23694.1"/>
    </source>
</evidence>
<evidence type="ECO:0000313" key="5">
    <source>
        <dbReference type="Proteomes" id="UP000625079"/>
    </source>
</evidence>
<name>A0A410V5V6_9BRAD</name>
<dbReference type="Proteomes" id="UP000593880">
    <property type="component" value="Chromosome"/>
</dbReference>
<dbReference type="EMBL" id="CP030057">
    <property type="protein sequence ID" value="QOZ60127.1"/>
    <property type="molecule type" value="Genomic_DNA"/>
</dbReference>
<dbReference type="PIRSF" id="PIRSF012641">
    <property type="entry name" value="UCP012641"/>
    <property type="match status" value="1"/>
</dbReference>
<evidence type="ECO:0000259" key="1">
    <source>
        <dbReference type="Pfam" id="PF10005"/>
    </source>
</evidence>
<dbReference type="Proteomes" id="UP000625079">
    <property type="component" value="Unassembled WGS sequence"/>
</dbReference>
<proteinExistence type="predicted"/>
<reference evidence="2" key="1">
    <citation type="journal article" date="2014" name="Int. J. Syst. Evol. Microbiol.">
        <title>Complete genome sequence of Corynebacterium casei LMG S-19264T (=DSM 44701T), isolated from a smear-ripened cheese.</title>
        <authorList>
            <consortium name="US DOE Joint Genome Institute (JGI-PGF)"/>
            <person name="Walter F."/>
            <person name="Albersmeier A."/>
            <person name="Kalinowski J."/>
            <person name="Ruckert C."/>
        </authorList>
    </citation>
    <scope>NUCLEOTIDE SEQUENCE</scope>
    <source>
        <strain evidence="2">CGMCC 1.15034</strain>
    </source>
</reference>
<feature type="domain" description="Zinc-ribbon" evidence="1">
    <location>
        <begin position="4"/>
        <end position="76"/>
    </location>
</feature>
<protein>
    <recommendedName>
        <fullName evidence="1">Zinc-ribbon domain-containing protein</fullName>
    </recommendedName>
</protein>
<dbReference type="Pfam" id="PF10005">
    <property type="entry name" value="Zn_ribbon_DZR_6"/>
    <property type="match status" value="1"/>
</dbReference>
<reference evidence="3 4" key="2">
    <citation type="submission" date="2018-06" db="EMBL/GenBank/DDBJ databases">
        <title>Comparative genomics of rhizobia nodulating Arachis hypogaea in China.</title>
        <authorList>
            <person name="Li Y."/>
        </authorList>
    </citation>
    <scope>NUCLEOTIDE SEQUENCE [LARGE SCALE GENOMIC DNA]</scope>
    <source>
        <strain evidence="3 4">CCBAU 51658</strain>
    </source>
</reference>
<evidence type="ECO:0000313" key="3">
    <source>
        <dbReference type="EMBL" id="QOZ60127.1"/>
    </source>
</evidence>
<evidence type="ECO:0000313" key="4">
    <source>
        <dbReference type="Proteomes" id="UP000593880"/>
    </source>
</evidence>